<dbReference type="CDD" id="cd06222">
    <property type="entry name" value="RNase_H_like"/>
    <property type="match status" value="1"/>
</dbReference>
<evidence type="ECO:0000259" key="3">
    <source>
        <dbReference type="Pfam" id="PF03372"/>
    </source>
</evidence>
<reference evidence="7" key="1">
    <citation type="submission" date="2018-02" db="EMBL/GenBank/DDBJ databases">
        <authorList>
            <person name="Cohen D.B."/>
            <person name="Kent A.D."/>
        </authorList>
    </citation>
    <scope>NUCLEOTIDE SEQUENCE</scope>
</reference>
<dbReference type="InterPro" id="IPR052929">
    <property type="entry name" value="RNase_H-like_EbsB-rel"/>
</dbReference>
<feature type="region of interest" description="Disordered" evidence="1">
    <location>
        <begin position="428"/>
        <end position="447"/>
    </location>
</feature>
<dbReference type="Gene3D" id="3.30.420.10">
    <property type="entry name" value="Ribonuclease H-like superfamily/Ribonuclease H"/>
    <property type="match status" value="1"/>
</dbReference>
<evidence type="ECO:0000256" key="1">
    <source>
        <dbReference type="SAM" id="MobiDB-lite"/>
    </source>
</evidence>
<dbReference type="InterPro" id="IPR026960">
    <property type="entry name" value="RVT-Znf"/>
</dbReference>
<feature type="compositionally biased region" description="Basic and acidic residues" evidence="1">
    <location>
        <begin position="504"/>
        <end position="513"/>
    </location>
</feature>
<evidence type="ECO:0000259" key="4">
    <source>
        <dbReference type="Pfam" id="PF13456"/>
    </source>
</evidence>
<dbReference type="Gene3D" id="3.60.10.10">
    <property type="entry name" value="Endonuclease/exonuclease/phosphatase"/>
    <property type="match status" value="1"/>
</dbReference>
<dbReference type="InterPro" id="IPR005135">
    <property type="entry name" value="Endo/exonuclease/phosphatase"/>
</dbReference>
<dbReference type="InterPro" id="IPR044730">
    <property type="entry name" value="RNase_H-like_dom_plant"/>
</dbReference>
<feature type="region of interest" description="Disordered" evidence="1">
    <location>
        <begin position="465"/>
        <end position="490"/>
    </location>
</feature>
<dbReference type="Pfam" id="PF00078">
    <property type="entry name" value="RVT_1"/>
    <property type="match status" value="1"/>
</dbReference>
<feature type="domain" description="Reverse transcriptase" evidence="2">
    <location>
        <begin position="841"/>
        <end position="942"/>
    </location>
</feature>
<dbReference type="Pfam" id="PF14111">
    <property type="entry name" value="DUF4283"/>
    <property type="match status" value="1"/>
</dbReference>
<evidence type="ECO:0000259" key="5">
    <source>
        <dbReference type="Pfam" id="PF13966"/>
    </source>
</evidence>
<sequence length="1400" mass="157289">MLSVPLWYRYPTLNPTIIVPYEELPIPSVDDITRLTQNVSCADNRLAIHMTSPNTETSNLLLIGKIISRRNFHALVLHDIVKKAWNPSRHISVRKVDRSSFVFSFEHETDRALAYNRRPWTIRGAHLVLKIWSLDLALTEIDFTSSMFWIQVHGLPLIWCNKENIKLVGSKAGAVVEVEFSETPNGMCLKYERLLEFCFRCGIIGHTDVHCETNKVVLTNEFGGKFTAFGEWLHSGNDKIPPGIYDKPSVMPVPALMQAGPMLEETPPALVQYAPMVNVVVPEMETAVQCEDNPRTAGIENLARSRISTGNQSGEVSSFARLLEHALKNACRDSKASTSLSHMDTFLDGASKQFALETKPGHLVGPYNHTNPQSPVNIQLIKHLPTVQPNVLIEPTVSNVDCPSTDPLEAHQLTLSIQSHVLCSLEPPLNNPTPHATNHSEHHGTKYKNNFPIFPKVVIPDPLSPTLVNPAAPTPIKQADPHPNPTNQTTLSQDLISQVNLGTHDLKRKDHPESPCTTPKKKRHEDDRLDAKGSQFWELQLPVNEIIGWNCRGICNSSTVRALRALVKAYSPQIVYLCETKANDSRLKKIASSLGFSEHLPVAAQGKSGVGFYGPSYYRKRMKAWTNLFGLLQSLEGPWLCFGDFNIVAMDNEKGKGCIKERLERGIANSSWRTTFPRASVKHLVAVNSDHCPLLIDTLPSDANAPKPFRFEAMWTKDLRYNGVISEAWQKEFIGNECFQLCKKQFHTTSALKKWNREVFGHLRRRNNSIDVIRGEDGIWIVNLSEIREYSDNAHLCLMPTPNEIKEAVFNMQSLKSPGPDGLPLLFYKKYWHIVGNAVIKAVQNFFTSGMTKQFKPSRGLRQGDPLSPYLFIICQEVLSRLIDREFLHGNVKGVKMNVAGPAFTHVMYADDIMVFAKANCREVKILDECLDRELKSMLAMKKIQPNAKYLGSPLFNSSSQIKDFKFLQDKLESRLLGWRSKALSWVGRATLIKSVALALPSYTFSSSNVPVAVYEKMDAVVRHFWRAKNTNDALLSKLAWMIASGRDSPCMNALRNKLCWIADPKGVFSVKSVYKSNHSHTWSCNPDPCWKDLWKCKLHERLKTLIWRIGCNALPTNLNLFSRLSKGSPYCPLCGVEMESIPHLFFKCQVTRVFWFGTSWGVRADLLPVATEMDVVKLIVNPLVPPSTSSNPRSVSAQAFGVVCPYIGSHLEFSEQHWRALPGLPNTNLPEKSFWCPPSPGCIKLNVDAAILPSSARIAVIARDENGLLLKAWAKSVLSYDPLLAEATAIHWAILLAKSEHWTNIMIESDSKVCVDALVIDPQYIDWSILVICDNAKYLTREFSCCSFSWVNRENNMVAHTLAKLVHSSLSPVLYFPKNLPTLLEEAWFRDFSCIAVAI</sequence>
<feature type="domain" description="Endonuclease/exonuclease/phosphatase" evidence="3">
    <location>
        <begin position="549"/>
        <end position="675"/>
    </location>
</feature>
<dbReference type="SUPFAM" id="SSF56219">
    <property type="entry name" value="DNase I-like"/>
    <property type="match status" value="1"/>
</dbReference>
<dbReference type="GO" id="GO:0004523">
    <property type="term" value="F:RNA-DNA hybrid ribonuclease activity"/>
    <property type="evidence" value="ECO:0007669"/>
    <property type="project" value="InterPro"/>
</dbReference>
<dbReference type="Pfam" id="PF13456">
    <property type="entry name" value="RVT_3"/>
    <property type="match status" value="1"/>
</dbReference>
<feature type="domain" description="RNase H type-1" evidence="4">
    <location>
        <begin position="1254"/>
        <end position="1366"/>
    </location>
</feature>
<dbReference type="InterPro" id="IPR002156">
    <property type="entry name" value="RNaseH_domain"/>
</dbReference>
<accession>A0A2N9H726</accession>
<dbReference type="PANTHER" id="PTHR47074">
    <property type="entry name" value="BNAC02G40300D PROTEIN"/>
    <property type="match status" value="1"/>
</dbReference>
<dbReference type="Pfam" id="PF03372">
    <property type="entry name" value="Exo_endo_phos"/>
    <property type="match status" value="1"/>
</dbReference>
<dbReference type="PANTHER" id="PTHR47074:SF11">
    <property type="entry name" value="REVERSE TRANSCRIPTASE-LIKE PROTEIN"/>
    <property type="match status" value="1"/>
</dbReference>
<dbReference type="GO" id="GO:0003676">
    <property type="term" value="F:nucleic acid binding"/>
    <property type="evidence" value="ECO:0007669"/>
    <property type="project" value="InterPro"/>
</dbReference>
<dbReference type="InterPro" id="IPR036691">
    <property type="entry name" value="Endo/exonu/phosph_ase_sf"/>
</dbReference>
<dbReference type="EMBL" id="OIVN01002945">
    <property type="protein sequence ID" value="SPD07658.1"/>
    <property type="molecule type" value="Genomic_DNA"/>
</dbReference>
<feature type="domain" description="Reverse transcriptase zinc-binding" evidence="5">
    <location>
        <begin position="1069"/>
        <end position="1156"/>
    </location>
</feature>
<dbReference type="InterPro" id="IPR036397">
    <property type="entry name" value="RNaseH_sf"/>
</dbReference>
<evidence type="ECO:0000259" key="6">
    <source>
        <dbReference type="Pfam" id="PF14111"/>
    </source>
</evidence>
<evidence type="ECO:0008006" key="8">
    <source>
        <dbReference type="Google" id="ProtNLM"/>
    </source>
</evidence>
<gene>
    <name evidence="7" type="ORF">FSB_LOCUS35540</name>
</gene>
<feature type="region of interest" description="Disordered" evidence="1">
    <location>
        <begin position="503"/>
        <end position="529"/>
    </location>
</feature>
<protein>
    <recommendedName>
        <fullName evidence="8">CCHC-type domain-containing protein</fullName>
    </recommendedName>
</protein>
<dbReference type="SUPFAM" id="SSF53098">
    <property type="entry name" value="Ribonuclease H-like"/>
    <property type="match status" value="1"/>
</dbReference>
<name>A0A2N9H726_FAGSY</name>
<dbReference type="InterPro" id="IPR000477">
    <property type="entry name" value="RT_dom"/>
</dbReference>
<evidence type="ECO:0000313" key="7">
    <source>
        <dbReference type="EMBL" id="SPD07658.1"/>
    </source>
</evidence>
<feature type="domain" description="DUF4283" evidence="6">
    <location>
        <begin position="59"/>
        <end position="139"/>
    </location>
</feature>
<dbReference type="InterPro" id="IPR025558">
    <property type="entry name" value="DUF4283"/>
</dbReference>
<organism evidence="7">
    <name type="scientific">Fagus sylvatica</name>
    <name type="common">Beechnut</name>
    <dbReference type="NCBI Taxonomy" id="28930"/>
    <lineage>
        <taxon>Eukaryota</taxon>
        <taxon>Viridiplantae</taxon>
        <taxon>Streptophyta</taxon>
        <taxon>Embryophyta</taxon>
        <taxon>Tracheophyta</taxon>
        <taxon>Spermatophyta</taxon>
        <taxon>Magnoliopsida</taxon>
        <taxon>eudicotyledons</taxon>
        <taxon>Gunneridae</taxon>
        <taxon>Pentapetalae</taxon>
        <taxon>rosids</taxon>
        <taxon>fabids</taxon>
        <taxon>Fagales</taxon>
        <taxon>Fagaceae</taxon>
        <taxon>Fagus</taxon>
    </lineage>
</organism>
<proteinExistence type="predicted"/>
<evidence type="ECO:0000259" key="2">
    <source>
        <dbReference type="Pfam" id="PF00078"/>
    </source>
</evidence>
<dbReference type="Pfam" id="PF13966">
    <property type="entry name" value="zf-RVT"/>
    <property type="match status" value="1"/>
</dbReference>
<dbReference type="InterPro" id="IPR012337">
    <property type="entry name" value="RNaseH-like_sf"/>
</dbReference>